<protein>
    <recommendedName>
        <fullName evidence="9">Multidrug-efflux transporter</fullName>
    </recommendedName>
</protein>
<dbReference type="Pfam" id="PF01554">
    <property type="entry name" value="MatE"/>
    <property type="match status" value="2"/>
</dbReference>
<feature type="transmembrane region" description="Helical" evidence="10">
    <location>
        <begin position="158"/>
        <end position="177"/>
    </location>
</feature>
<reference evidence="11 12" key="1">
    <citation type="journal article" date="2016" name="Nat. Commun.">
        <title>Thousands of microbial genomes shed light on interconnected biogeochemical processes in an aquifer system.</title>
        <authorList>
            <person name="Anantharaman K."/>
            <person name="Brown C.T."/>
            <person name="Hug L.A."/>
            <person name="Sharon I."/>
            <person name="Castelle C.J."/>
            <person name="Probst A.J."/>
            <person name="Thomas B.C."/>
            <person name="Singh A."/>
            <person name="Wilkins M.J."/>
            <person name="Karaoz U."/>
            <person name="Brodie E.L."/>
            <person name="Williams K.H."/>
            <person name="Hubbard S.S."/>
            <person name="Banfield J.F."/>
        </authorList>
    </citation>
    <scope>NUCLEOTIDE SEQUENCE [LARGE SCALE GENOMIC DNA]</scope>
    <source>
        <strain evidence="12">RIFCSPLOWO2_12_FULL_64_10</strain>
    </source>
</reference>
<evidence type="ECO:0000256" key="10">
    <source>
        <dbReference type="SAM" id="Phobius"/>
    </source>
</evidence>
<evidence type="ECO:0000256" key="1">
    <source>
        <dbReference type="ARBA" id="ARBA00004651"/>
    </source>
</evidence>
<keyword evidence="7" id="KW-0406">Ion transport</keyword>
<dbReference type="Proteomes" id="UP000178606">
    <property type="component" value="Unassembled WGS sequence"/>
</dbReference>
<feature type="transmembrane region" description="Helical" evidence="10">
    <location>
        <begin position="302"/>
        <end position="332"/>
    </location>
</feature>
<comment type="caution">
    <text evidence="11">The sequence shown here is derived from an EMBL/GenBank/DDBJ whole genome shotgun (WGS) entry which is preliminary data.</text>
</comment>
<dbReference type="PANTHER" id="PTHR43298:SF2">
    <property type="entry name" value="FMN_FAD EXPORTER YEEO-RELATED"/>
    <property type="match status" value="1"/>
</dbReference>
<dbReference type="GO" id="GO:0042910">
    <property type="term" value="F:xenobiotic transmembrane transporter activity"/>
    <property type="evidence" value="ECO:0007669"/>
    <property type="project" value="InterPro"/>
</dbReference>
<dbReference type="GO" id="GO:0015297">
    <property type="term" value="F:antiporter activity"/>
    <property type="evidence" value="ECO:0007669"/>
    <property type="project" value="UniProtKB-KW"/>
</dbReference>
<sequence>MFLAWPQILEGLLRIADQIADLVWAGFLGHRAIAGMGASQQYTGLAFTARMGMDMAMRAMVSRAIGMGDPSLASRVVIHAIAITLAYSGLLVGVGIVLTEQLLRLIGISEAVIAEGAAYMRVQFISQAAIGMQNLTSHALASSGDTLTPLKSTALSRVIHIFLSPALVFGLAGLPAIGLPGAALANFIAHVIALGLLGWVLVRGTSRIKLTLQGFRFDGEILRQILRIGLPASVNGMERSMAQLLILALVAPFGDLMVAAYTLSRRVEMVAQSGSMGLGNATGTIVGQNIGAQRPERAKQTIVWGAGIAIAMKSLFVVPIVLFPVAILSVFTRDAELIEIGRDWVLIQAVGYLPTGVNMVLNQTFQTAGATFFVMLVTLGSLWGIELPLAFALSHWTGLGALGIAWAMIVPMVLRPFIYIPYFLSGRWLHIRVFH</sequence>
<evidence type="ECO:0000256" key="2">
    <source>
        <dbReference type="ARBA" id="ARBA00022448"/>
    </source>
</evidence>
<feature type="transmembrane region" description="Helical" evidence="10">
    <location>
        <begin position="373"/>
        <end position="393"/>
    </location>
</feature>
<proteinExistence type="predicted"/>
<dbReference type="InterPro" id="IPR050222">
    <property type="entry name" value="MATE_MdtK"/>
</dbReference>
<keyword evidence="3" id="KW-0050">Antiport</keyword>
<dbReference type="GO" id="GO:0005886">
    <property type="term" value="C:plasma membrane"/>
    <property type="evidence" value="ECO:0007669"/>
    <property type="project" value="UniProtKB-SubCell"/>
</dbReference>
<accession>A0A1F6CDN6</accession>
<dbReference type="CDD" id="cd13137">
    <property type="entry name" value="MATE_NorM_like"/>
    <property type="match status" value="1"/>
</dbReference>
<keyword evidence="2" id="KW-0813">Transport</keyword>
<evidence type="ECO:0000256" key="7">
    <source>
        <dbReference type="ARBA" id="ARBA00023065"/>
    </source>
</evidence>
<dbReference type="AlphaFoldDB" id="A0A1F6CDN6"/>
<keyword evidence="6 10" id="KW-1133">Transmembrane helix</keyword>
<keyword evidence="4" id="KW-1003">Cell membrane</keyword>
<evidence type="ECO:0000256" key="6">
    <source>
        <dbReference type="ARBA" id="ARBA00022989"/>
    </source>
</evidence>
<dbReference type="PIRSF" id="PIRSF006603">
    <property type="entry name" value="DinF"/>
    <property type="match status" value="1"/>
</dbReference>
<feature type="transmembrane region" description="Helical" evidence="10">
    <location>
        <begin position="344"/>
        <end position="361"/>
    </location>
</feature>
<evidence type="ECO:0000256" key="4">
    <source>
        <dbReference type="ARBA" id="ARBA00022475"/>
    </source>
</evidence>
<evidence type="ECO:0000256" key="3">
    <source>
        <dbReference type="ARBA" id="ARBA00022449"/>
    </source>
</evidence>
<dbReference type="NCBIfam" id="TIGR00797">
    <property type="entry name" value="matE"/>
    <property type="match status" value="1"/>
</dbReference>
<evidence type="ECO:0000256" key="8">
    <source>
        <dbReference type="ARBA" id="ARBA00023136"/>
    </source>
</evidence>
<evidence type="ECO:0000256" key="5">
    <source>
        <dbReference type="ARBA" id="ARBA00022692"/>
    </source>
</evidence>
<feature type="transmembrane region" description="Helical" evidence="10">
    <location>
        <begin position="76"/>
        <end position="98"/>
    </location>
</feature>
<gene>
    <name evidence="11" type="ORF">A3F84_23715</name>
</gene>
<evidence type="ECO:0000313" key="12">
    <source>
        <dbReference type="Proteomes" id="UP000178606"/>
    </source>
</evidence>
<dbReference type="PANTHER" id="PTHR43298">
    <property type="entry name" value="MULTIDRUG RESISTANCE PROTEIN NORM-RELATED"/>
    <property type="match status" value="1"/>
</dbReference>
<evidence type="ECO:0000256" key="9">
    <source>
        <dbReference type="ARBA" id="ARBA00031636"/>
    </source>
</evidence>
<feature type="transmembrane region" description="Helical" evidence="10">
    <location>
        <begin position="183"/>
        <end position="202"/>
    </location>
</feature>
<dbReference type="InterPro" id="IPR048279">
    <property type="entry name" value="MdtK-like"/>
</dbReference>
<dbReference type="InterPro" id="IPR002528">
    <property type="entry name" value="MATE_fam"/>
</dbReference>
<keyword evidence="5 10" id="KW-0812">Transmembrane</keyword>
<feature type="transmembrane region" description="Helical" evidence="10">
    <location>
        <begin position="399"/>
        <end position="424"/>
    </location>
</feature>
<evidence type="ECO:0000313" key="11">
    <source>
        <dbReference type="EMBL" id="OGG47117.1"/>
    </source>
</evidence>
<keyword evidence="8 10" id="KW-0472">Membrane</keyword>
<dbReference type="EMBL" id="MFKF01000273">
    <property type="protein sequence ID" value="OGG47117.1"/>
    <property type="molecule type" value="Genomic_DNA"/>
</dbReference>
<dbReference type="GO" id="GO:0006811">
    <property type="term" value="P:monoatomic ion transport"/>
    <property type="evidence" value="ECO:0007669"/>
    <property type="project" value="UniProtKB-KW"/>
</dbReference>
<organism evidence="11 12">
    <name type="scientific">Handelsmanbacteria sp. (strain RIFCSPLOWO2_12_FULL_64_10)</name>
    <dbReference type="NCBI Taxonomy" id="1817868"/>
    <lineage>
        <taxon>Bacteria</taxon>
        <taxon>Candidatus Handelsmaniibacteriota</taxon>
    </lineage>
</organism>
<name>A0A1F6CDN6_HANXR</name>
<comment type="subcellular location">
    <subcellularLocation>
        <location evidence="1">Cell membrane</location>
        <topology evidence="1">Multi-pass membrane protein</topology>
    </subcellularLocation>
</comment>